<feature type="signal peptide" evidence="2">
    <location>
        <begin position="1"/>
        <end position="20"/>
    </location>
</feature>
<evidence type="ECO:0000256" key="1">
    <source>
        <dbReference type="SAM" id="MobiDB-lite"/>
    </source>
</evidence>
<dbReference type="AlphaFoldDB" id="A0A316VA99"/>
<evidence type="ECO:0000313" key="3">
    <source>
        <dbReference type="EMBL" id="PWN33988.1"/>
    </source>
</evidence>
<feature type="chain" id="PRO_5016425393" evidence="2">
    <location>
        <begin position="21"/>
        <end position="217"/>
    </location>
</feature>
<reference evidence="3 4" key="1">
    <citation type="journal article" date="2018" name="Mol. Biol. Evol.">
        <title>Broad Genomic Sampling Reveals a Smut Pathogenic Ancestry of the Fungal Clade Ustilaginomycotina.</title>
        <authorList>
            <person name="Kijpornyongpan T."/>
            <person name="Mondo S.J."/>
            <person name="Barry K."/>
            <person name="Sandor L."/>
            <person name="Lee J."/>
            <person name="Lipzen A."/>
            <person name="Pangilinan J."/>
            <person name="LaButti K."/>
            <person name="Hainaut M."/>
            <person name="Henrissat B."/>
            <person name="Grigoriev I.V."/>
            <person name="Spatafora J.W."/>
            <person name="Aime M.C."/>
        </authorList>
    </citation>
    <scope>NUCLEOTIDE SEQUENCE [LARGE SCALE GENOMIC DNA]</scope>
    <source>
        <strain evidence="3 4">MCA 3882</strain>
    </source>
</reference>
<dbReference type="EMBL" id="KZ819604">
    <property type="protein sequence ID" value="PWN33988.1"/>
    <property type="molecule type" value="Genomic_DNA"/>
</dbReference>
<keyword evidence="4" id="KW-1185">Reference proteome</keyword>
<name>A0A316VA99_9BASI</name>
<feature type="compositionally biased region" description="Polar residues" evidence="1">
    <location>
        <begin position="164"/>
        <end position="181"/>
    </location>
</feature>
<dbReference type="GeneID" id="37019629"/>
<organism evidence="3 4">
    <name type="scientific">Meira miltonrushii</name>
    <dbReference type="NCBI Taxonomy" id="1280837"/>
    <lineage>
        <taxon>Eukaryota</taxon>
        <taxon>Fungi</taxon>
        <taxon>Dikarya</taxon>
        <taxon>Basidiomycota</taxon>
        <taxon>Ustilaginomycotina</taxon>
        <taxon>Exobasidiomycetes</taxon>
        <taxon>Exobasidiales</taxon>
        <taxon>Brachybasidiaceae</taxon>
        <taxon>Meira</taxon>
    </lineage>
</organism>
<sequence>MKSIIALFFLLAVLCTSTFATPMEKPPKDLKFDVPDNSDNPFPEPQLLPYNTSDCSFPTDPQTRMLEQCLTVCLLDPTCQTLGFNRTEIGCACPAQYCPDGKLYGFPAYTKGEPLTPEKIAKQPHVKAPCFGCVGSQVSPNGTQIGDCSSRCSSTTKIYHPNQDPASSNPNLDPSVSRSNQGGSGSDSDPKTVTYKPDDYAPTCLNPAISEGGKSNN</sequence>
<protein>
    <submittedName>
        <fullName evidence="3">Uncharacterized protein</fullName>
    </submittedName>
</protein>
<dbReference type="Proteomes" id="UP000245771">
    <property type="component" value="Unassembled WGS sequence"/>
</dbReference>
<feature type="region of interest" description="Disordered" evidence="1">
    <location>
        <begin position="159"/>
        <end position="217"/>
    </location>
</feature>
<dbReference type="OrthoDB" id="10500374at2759"/>
<accession>A0A316VA99</accession>
<proteinExistence type="predicted"/>
<keyword evidence="2" id="KW-0732">Signal</keyword>
<evidence type="ECO:0000313" key="4">
    <source>
        <dbReference type="Proteomes" id="UP000245771"/>
    </source>
</evidence>
<dbReference type="RefSeq" id="XP_025354290.1">
    <property type="nucleotide sequence ID" value="XM_025497848.1"/>
</dbReference>
<evidence type="ECO:0000256" key="2">
    <source>
        <dbReference type="SAM" id="SignalP"/>
    </source>
</evidence>
<dbReference type="InParanoid" id="A0A316VA99"/>
<gene>
    <name evidence="3" type="ORF">FA14DRAFT_156663</name>
</gene>